<dbReference type="InterPro" id="IPR013083">
    <property type="entry name" value="Znf_RING/FYVE/PHD"/>
</dbReference>
<dbReference type="GO" id="GO:0016567">
    <property type="term" value="P:protein ubiquitination"/>
    <property type="evidence" value="ECO:0007669"/>
    <property type="project" value="InterPro"/>
</dbReference>
<dbReference type="InterPro" id="IPR031127">
    <property type="entry name" value="E3_UB_ligase_RBR"/>
</dbReference>
<proteinExistence type="predicted"/>
<evidence type="ECO:0000313" key="10">
    <source>
        <dbReference type="Proteomes" id="UP001432322"/>
    </source>
</evidence>
<keyword evidence="1" id="KW-0808">Transferase</keyword>
<reference evidence="9" key="1">
    <citation type="submission" date="2023-10" db="EMBL/GenBank/DDBJ databases">
        <title>Genome assembly of Pristionchus species.</title>
        <authorList>
            <person name="Yoshida K."/>
            <person name="Sommer R.J."/>
        </authorList>
    </citation>
    <scope>NUCLEOTIDE SEQUENCE</scope>
    <source>
        <strain evidence="9">RS5133</strain>
    </source>
</reference>
<keyword evidence="2" id="KW-0479">Metal-binding</keyword>
<organism evidence="9 10">
    <name type="scientific">Pristionchus fissidentatus</name>
    <dbReference type="NCBI Taxonomy" id="1538716"/>
    <lineage>
        <taxon>Eukaryota</taxon>
        <taxon>Metazoa</taxon>
        <taxon>Ecdysozoa</taxon>
        <taxon>Nematoda</taxon>
        <taxon>Chromadorea</taxon>
        <taxon>Rhabditida</taxon>
        <taxon>Rhabditina</taxon>
        <taxon>Diplogasteromorpha</taxon>
        <taxon>Diplogasteroidea</taxon>
        <taxon>Neodiplogasteridae</taxon>
        <taxon>Pristionchus</taxon>
    </lineage>
</organism>
<sequence length="431" mass="49518">MIPYSMDKKRRWIVPDIVGDEIENVQDPSIALRVSVALQTFSRTDRISHFNRSSWGGSVRRTDVDFLPTQEYHDVTRDGTVKHKEHNHANLSTLERDPKPKRPRKRIVDPAAAWAGTNLPYDEKELFQKVHVRYNVITPVDDKRVHPYMFPRFRYSWMYEPNLRDPKFSELQGELRDLAEDLIVDDDYDDIIESSTSGVEELDVPVEITLADCIIPSRVTSKDKRRFKKEQKHGDEIIDRISFPDVMDETDFEIIEHPTIRLSLNPSFHGTEIEGDCPICLEPFSDRVRAFGLRCGRLFCSNCWLQHIVAELEKGKEEVSCMDPACSAMLSPMDAKSLLAPESYTLYHSMMQDLSIKLQKARRCPQCQWTVRYSGSPMDHCSCGSVLCGVCPSLLHLPLSCQQIQRYYEFLKKNNIPSLHGVTPSLNVAGE</sequence>
<name>A0AAV5WHW0_9BILA</name>
<evidence type="ECO:0000313" key="9">
    <source>
        <dbReference type="EMBL" id="GMT31861.1"/>
    </source>
</evidence>
<evidence type="ECO:0000256" key="2">
    <source>
        <dbReference type="ARBA" id="ARBA00022723"/>
    </source>
</evidence>
<dbReference type="PANTHER" id="PTHR11685">
    <property type="entry name" value="RBR FAMILY RING FINGER AND IBR DOMAIN-CONTAINING"/>
    <property type="match status" value="1"/>
</dbReference>
<dbReference type="AlphaFoldDB" id="A0AAV5WHW0"/>
<dbReference type="Gene3D" id="3.30.40.10">
    <property type="entry name" value="Zinc/RING finger domain, C3HC4 (zinc finger)"/>
    <property type="match status" value="1"/>
</dbReference>
<evidence type="ECO:0000256" key="5">
    <source>
        <dbReference type="ARBA" id="ARBA00022786"/>
    </source>
</evidence>
<evidence type="ECO:0000256" key="6">
    <source>
        <dbReference type="ARBA" id="ARBA00022833"/>
    </source>
</evidence>
<evidence type="ECO:0000259" key="8">
    <source>
        <dbReference type="PROSITE" id="PS51873"/>
    </source>
</evidence>
<keyword evidence="3" id="KW-0677">Repeat</keyword>
<feature type="region of interest" description="Disordered" evidence="7">
    <location>
        <begin position="79"/>
        <end position="105"/>
    </location>
</feature>
<keyword evidence="10" id="KW-1185">Reference proteome</keyword>
<keyword evidence="5" id="KW-0833">Ubl conjugation pathway</keyword>
<gene>
    <name evidence="9" type="ORF">PFISCL1PPCAC_23158</name>
</gene>
<keyword evidence="4" id="KW-0863">Zinc-finger</keyword>
<evidence type="ECO:0000256" key="3">
    <source>
        <dbReference type="ARBA" id="ARBA00022737"/>
    </source>
</evidence>
<feature type="non-terminal residue" evidence="9">
    <location>
        <position position="431"/>
    </location>
</feature>
<comment type="caution">
    <text evidence="9">The sequence shown here is derived from an EMBL/GenBank/DDBJ whole genome shotgun (WGS) entry which is preliminary data.</text>
</comment>
<keyword evidence="6" id="KW-0862">Zinc</keyword>
<dbReference type="GO" id="GO:0008270">
    <property type="term" value="F:zinc ion binding"/>
    <property type="evidence" value="ECO:0007669"/>
    <property type="project" value="UniProtKB-KW"/>
</dbReference>
<dbReference type="PROSITE" id="PS51873">
    <property type="entry name" value="TRIAD"/>
    <property type="match status" value="1"/>
</dbReference>
<evidence type="ECO:0000256" key="4">
    <source>
        <dbReference type="ARBA" id="ARBA00022771"/>
    </source>
</evidence>
<dbReference type="Proteomes" id="UP001432322">
    <property type="component" value="Unassembled WGS sequence"/>
</dbReference>
<feature type="domain" description="RING-type" evidence="8">
    <location>
        <begin position="273"/>
        <end position="431"/>
    </location>
</feature>
<dbReference type="InterPro" id="IPR044066">
    <property type="entry name" value="TRIAD_supradom"/>
</dbReference>
<dbReference type="GO" id="GO:0004842">
    <property type="term" value="F:ubiquitin-protein transferase activity"/>
    <property type="evidence" value="ECO:0007669"/>
    <property type="project" value="InterPro"/>
</dbReference>
<evidence type="ECO:0000256" key="7">
    <source>
        <dbReference type="SAM" id="MobiDB-lite"/>
    </source>
</evidence>
<protein>
    <recommendedName>
        <fullName evidence="8">RING-type domain-containing protein</fullName>
    </recommendedName>
</protein>
<dbReference type="EMBL" id="BTSY01000006">
    <property type="protein sequence ID" value="GMT31861.1"/>
    <property type="molecule type" value="Genomic_DNA"/>
</dbReference>
<evidence type="ECO:0000256" key="1">
    <source>
        <dbReference type="ARBA" id="ARBA00022679"/>
    </source>
</evidence>
<accession>A0AAV5WHW0</accession>
<dbReference type="SUPFAM" id="SSF57850">
    <property type="entry name" value="RING/U-box"/>
    <property type="match status" value="2"/>
</dbReference>